<dbReference type="Pfam" id="PF03704">
    <property type="entry name" value="BTAD"/>
    <property type="match status" value="1"/>
</dbReference>
<dbReference type="EMBL" id="JAAIKT010000060">
    <property type="protein sequence ID" value="NEW75441.1"/>
    <property type="molecule type" value="Genomic_DNA"/>
</dbReference>
<evidence type="ECO:0000256" key="5">
    <source>
        <dbReference type="SAM" id="Phobius"/>
    </source>
</evidence>
<dbReference type="InterPro" id="IPR005158">
    <property type="entry name" value="BTAD"/>
</dbReference>
<feature type="repeat" description="WD" evidence="4">
    <location>
        <begin position="868"/>
        <end position="909"/>
    </location>
</feature>
<keyword evidence="5" id="KW-0472">Membrane</keyword>
<dbReference type="Gene3D" id="3.40.50.300">
    <property type="entry name" value="P-loop containing nucleotide triphosphate hydrolases"/>
    <property type="match status" value="1"/>
</dbReference>
<comment type="caution">
    <text evidence="7">The sequence shown here is derived from an EMBL/GenBank/DDBJ whole genome shotgun (WGS) entry which is preliminary data.</text>
</comment>
<dbReference type="InterPro" id="IPR049052">
    <property type="entry name" value="nSTAND1"/>
</dbReference>
<dbReference type="PANTHER" id="PTHR19848">
    <property type="entry name" value="WD40 REPEAT PROTEIN"/>
    <property type="match status" value="1"/>
</dbReference>
<evidence type="ECO:0000256" key="3">
    <source>
        <dbReference type="ARBA" id="ARBA00023012"/>
    </source>
</evidence>
<dbReference type="SUPFAM" id="SSF46894">
    <property type="entry name" value="C-terminal effector domain of the bipartite response regulators"/>
    <property type="match status" value="1"/>
</dbReference>
<evidence type="ECO:0000313" key="8">
    <source>
        <dbReference type="Proteomes" id="UP000476310"/>
    </source>
</evidence>
<keyword evidence="2" id="KW-0677">Repeat</keyword>
<dbReference type="Gene3D" id="1.10.10.10">
    <property type="entry name" value="Winged helix-like DNA-binding domain superfamily/Winged helix DNA-binding domain"/>
    <property type="match status" value="1"/>
</dbReference>
<proteinExistence type="predicted"/>
<gene>
    <name evidence="7" type="ORF">G4H13_35100</name>
</gene>
<dbReference type="GO" id="GO:0000160">
    <property type="term" value="P:phosphorelay signal transduction system"/>
    <property type="evidence" value="ECO:0007669"/>
    <property type="project" value="UniProtKB-KW"/>
</dbReference>
<dbReference type="Proteomes" id="UP000476310">
    <property type="component" value="Unassembled WGS sequence"/>
</dbReference>
<sequence length="929" mass="100775">MDIRLLGPVEIHGELGMARPARAGERCVLAALAFSPGRPVRVTTLVDHIWTSAEQSDRSLQTITNYVRKVRTALKRAGGQAEWLRSDRSSRAYVLDIDPAWVDYHRFTQQTSAALQLRDSERFPDAIRTCQEALTLWRGPALADVTGQWADSRRHALETERQAAYDTLLTEQLRAGQHIQVARTVTDLIEEVTPTDRLLLLGAQALAGSGQHTSIPALLTRTTQRMHESAEAAPTRDTLKLIGKLTAQPTATDLDLTYATPDEASQEAPPETAVSQVCPYLGLEPFTAQHADWFHGREAAVENMLAAFGRHRRMLMLLGPSGAGKSSLIKAGVLPALAEGAVPGSDRWLPLLVRPGQDLLTELEGAGLPGTTGDGILTAVERRLAAEPDHDRLLLIIDQFEELLTQPDPTTDSHRSDRRLAAADQLAELSGSHAAVTVVLIMRNDFYASLDAIAPQLMNAALPGLLNVPATLSVPELKAIITRPAEAVDLPIEAGLVDRIISDVLDDDPAARQAPVTMLAPLELALRQLWERRHRDDGRLTHAAYERIGKVTGSMTAWCNTAINRLPADHRPTAQRILTALVRPADEPNSIPTTRQPVALTRLRALATDPKLDGPSADAAFDAVLTALTLYRIITTGTTTAPPEAALGEPTAELIHDALIRDWSDLRDWLAQDHQFQLWLHRAAEQQLRHAQSGLPGDLLNGTLLAEGMHWADQRSLPHDITAILAASRQHQQAAVRRTRRINTILAGMLALALIATVVALYQQRTATKAQHEAQSRQLAAQSTNLLSREPDLASLLAVKAWKTSHTKEAAAALYAAPANSLRNRLTGHNGGVISVAFSPDGKTLATGSWDGTVRLWNTGTGNVRTTLKSHNGSVLAVAFSPDGKTLATGSNDNMVRLWNTDTGNVRTTLKGHNDTVNSVAFSPDGKTL</sequence>
<dbReference type="Pfam" id="PF00400">
    <property type="entry name" value="WD40"/>
    <property type="match status" value="3"/>
</dbReference>
<evidence type="ECO:0000256" key="4">
    <source>
        <dbReference type="PROSITE-ProRule" id="PRU00221"/>
    </source>
</evidence>
<dbReference type="SMART" id="SM00320">
    <property type="entry name" value="WD40"/>
    <property type="match status" value="3"/>
</dbReference>
<feature type="non-terminal residue" evidence="7">
    <location>
        <position position="929"/>
    </location>
</feature>
<dbReference type="SUPFAM" id="SSF50978">
    <property type="entry name" value="WD40 repeat-like"/>
    <property type="match status" value="1"/>
</dbReference>
<dbReference type="SUPFAM" id="SSF52540">
    <property type="entry name" value="P-loop containing nucleoside triphosphate hydrolases"/>
    <property type="match status" value="1"/>
</dbReference>
<evidence type="ECO:0000256" key="2">
    <source>
        <dbReference type="ARBA" id="ARBA00022737"/>
    </source>
</evidence>
<dbReference type="InterPro" id="IPR036388">
    <property type="entry name" value="WH-like_DNA-bd_sf"/>
</dbReference>
<organism evidence="7 8">
    <name type="scientific">Streptomyces rhizosphaericus</name>
    <dbReference type="NCBI Taxonomy" id="114699"/>
    <lineage>
        <taxon>Bacteria</taxon>
        <taxon>Bacillati</taxon>
        <taxon>Actinomycetota</taxon>
        <taxon>Actinomycetes</taxon>
        <taxon>Kitasatosporales</taxon>
        <taxon>Streptomycetaceae</taxon>
        <taxon>Streptomyces</taxon>
        <taxon>Streptomyces violaceusniger group</taxon>
    </lineage>
</organism>
<keyword evidence="3" id="KW-0902">Two-component regulatory system</keyword>
<dbReference type="SMART" id="SM01043">
    <property type="entry name" value="BTAD"/>
    <property type="match status" value="1"/>
</dbReference>
<keyword evidence="1 4" id="KW-0853">WD repeat</keyword>
<dbReference type="InterPro" id="IPR027417">
    <property type="entry name" value="P-loop_NTPase"/>
</dbReference>
<reference evidence="7" key="1">
    <citation type="submission" date="2020-02" db="EMBL/GenBank/DDBJ databases">
        <title>A new Streptomyces sp. for controlling soil-borne diseases.</title>
        <authorList>
            <person name="Li X."/>
            <person name="Tian Y."/>
            <person name="Gao K."/>
        </authorList>
    </citation>
    <scope>NUCLEOTIDE SEQUENCE [LARGE SCALE GENOMIC DNA]</scope>
    <source>
        <strain evidence="7">0250</strain>
    </source>
</reference>
<dbReference type="PROSITE" id="PS50294">
    <property type="entry name" value="WD_REPEATS_REGION"/>
    <property type="match status" value="3"/>
</dbReference>
<evidence type="ECO:0000313" key="7">
    <source>
        <dbReference type="EMBL" id="NEW75441.1"/>
    </source>
</evidence>
<dbReference type="PANTHER" id="PTHR19848:SF8">
    <property type="entry name" value="F-BOX AND WD REPEAT DOMAIN CONTAINING 7"/>
    <property type="match status" value="1"/>
</dbReference>
<dbReference type="Gene3D" id="2.130.10.10">
    <property type="entry name" value="YVTN repeat-like/Quinoprotein amine dehydrogenase"/>
    <property type="match status" value="1"/>
</dbReference>
<evidence type="ECO:0000259" key="6">
    <source>
        <dbReference type="SMART" id="SM01043"/>
    </source>
</evidence>
<dbReference type="Gene3D" id="1.25.40.10">
    <property type="entry name" value="Tetratricopeptide repeat domain"/>
    <property type="match status" value="1"/>
</dbReference>
<dbReference type="Pfam" id="PF20703">
    <property type="entry name" value="nSTAND1"/>
    <property type="match status" value="1"/>
</dbReference>
<dbReference type="InterPro" id="IPR016032">
    <property type="entry name" value="Sig_transdc_resp-reg_C-effctor"/>
</dbReference>
<feature type="repeat" description="WD" evidence="4">
    <location>
        <begin position="826"/>
        <end position="867"/>
    </location>
</feature>
<keyword evidence="8" id="KW-1185">Reference proteome</keyword>
<dbReference type="GO" id="GO:0006355">
    <property type="term" value="P:regulation of DNA-templated transcription"/>
    <property type="evidence" value="ECO:0007669"/>
    <property type="project" value="InterPro"/>
</dbReference>
<dbReference type="PROSITE" id="PS50082">
    <property type="entry name" value="WD_REPEATS_2"/>
    <property type="match status" value="3"/>
</dbReference>
<dbReference type="AlphaFoldDB" id="A0A6G4AS90"/>
<dbReference type="CDD" id="cd00200">
    <property type="entry name" value="WD40"/>
    <property type="match status" value="1"/>
</dbReference>
<dbReference type="PROSITE" id="PS00678">
    <property type="entry name" value="WD_REPEATS_1"/>
    <property type="match status" value="1"/>
</dbReference>
<accession>A0A6G4AS90</accession>
<dbReference type="SUPFAM" id="SSF48452">
    <property type="entry name" value="TPR-like"/>
    <property type="match status" value="1"/>
</dbReference>
<dbReference type="InterPro" id="IPR015943">
    <property type="entry name" value="WD40/YVTN_repeat-like_dom_sf"/>
</dbReference>
<dbReference type="GO" id="GO:0003677">
    <property type="term" value="F:DNA binding"/>
    <property type="evidence" value="ECO:0007669"/>
    <property type="project" value="InterPro"/>
</dbReference>
<keyword evidence="5" id="KW-1133">Transmembrane helix</keyword>
<protein>
    <recommendedName>
        <fullName evidence="6">Bacterial transcriptional activator domain-containing protein</fullName>
    </recommendedName>
</protein>
<feature type="domain" description="Bacterial transcriptional activator" evidence="6">
    <location>
        <begin position="102"/>
        <end position="231"/>
    </location>
</feature>
<dbReference type="InterPro" id="IPR011990">
    <property type="entry name" value="TPR-like_helical_dom_sf"/>
</dbReference>
<dbReference type="RefSeq" id="WP_311766973.1">
    <property type="nucleotide sequence ID" value="NZ_JAAIKT010000060.1"/>
</dbReference>
<feature type="repeat" description="WD" evidence="4">
    <location>
        <begin position="910"/>
        <end position="929"/>
    </location>
</feature>
<evidence type="ECO:0000256" key="1">
    <source>
        <dbReference type="ARBA" id="ARBA00022574"/>
    </source>
</evidence>
<dbReference type="GO" id="GO:0005829">
    <property type="term" value="C:cytosol"/>
    <property type="evidence" value="ECO:0007669"/>
    <property type="project" value="UniProtKB-ARBA"/>
</dbReference>
<feature type="transmembrane region" description="Helical" evidence="5">
    <location>
        <begin position="742"/>
        <end position="762"/>
    </location>
</feature>
<name>A0A6G4AS90_9ACTN</name>
<keyword evidence="5" id="KW-0812">Transmembrane</keyword>
<dbReference type="InterPro" id="IPR036322">
    <property type="entry name" value="WD40_repeat_dom_sf"/>
</dbReference>
<dbReference type="InterPro" id="IPR019775">
    <property type="entry name" value="WD40_repeat_CS"/>
</dbReference>
<dbReference type="InterPro" id="IPR001680">
    <property type="entry name" value="WD40_rpt"/>
</dbReference>